<evidence type="ECO:0000313" key="3">
    <source>
        <dbReference type="EMBL" id="CAE4630386.1"/>
    </source>
</evidence>
<gene>
    <name evidence="3" type="ORF">AMON00008_LOCUS43060</name>
</gene>
<dbReference type="EMBL" id="HBNR01061138">
    <property type="protein sequence ID" value="CAE4630386.1"/>
    <property type="molecule type" value="Transcribed_RNA"/>
</dbReference>
<dbReference type="InterPro" id="IPR000241">
    <property type="entry name" value="RlmKL-like_Mtase"/>
</dbReference>
<reference evidence="3" key="1">
    <citation type="submission" date="2021-01" db="EMBL/GenBank/DDBJ databases">
        <authorList>
            <person name="Corre E."/>
            <person name="Pelletier E."/>
            <person name="Niang G."/>
            <person name="Scheremetjew M."/>
            <person name="Finn R."/>
            <person name="Kale V."/>
            <person name="Holt S."/>
            <person name="Cochrane G."/>
            <person name="Meng A."/>
            <person name="Brown T."/>
            <person name="Cohen L."/>
        </authorList>
    </citation>
    <scope>NUCLEOTIDE SEQUENCE</scope>
    <source>
        <strain evidence="3">CCMP3105</strain>
    </source>
</reference>
<sequence>MGGVSMDGAAAATTAGTERNLVQIRAPERGLPPHEPEDLSERPCRCPFCLEVPPPVPAESTTDPDSSPEAPGPTFAGVYPRGLAKLALAELSRASVEVVAHLAEHCTLLFRTSASEEAPLELSTFELLFEVLGGPETLPPAPVISDIAKAADVHARRFANLWRSRLRKFSKWRVTVHRSHLKTRYKAPEVVPVIGDAMAGVGSVSLALCCTAGPVVDLTGFEVELVVYLSDGIDKCLAASDTKGRSSLGGNPELMLLGVLSPGSPCRLASLAVEKGAILSRADDTVALCVAQRAADILEDEAKASADGVRSTSAIRVLDPMCGVGTYLLAMRWVLAHRAHLALPGAELLGVDSDAESAGLLQLNAGRTVGVWPLAVLQGSSTALPLRDSSADLIIVDPPWGQRHSSHYYVKKSFPRWAREWARVLKPGGSAVVVTICKRVFEENVLPPLQNLGLLELVESAQFDNKGWTVCRLYVVRKPLPAPTPS</sequence>
<feature type="region of interest" description="Disordered" evidence="1">
    <location>
        <begin position="55"/>
        <end position="75"/>
    </location>
</feature>
<feature type="compositionally biased region" description="Low complexity" evidence="1">
    <location>
        <begin position="8"/>
        <end position="17"/>
    </location>
</feature>
<dbReference type="InterPro" id="IPR029063">
    <property type="entry name" value="SAM-dependent_MTases_sf"/>
</dbReference>
<feature type="compositionally biased region" description="Basic and acidic residues" evidence="1">
    <location>
        <begin position="26"/>
        <end position="40"/>
    </location>
</feature>
<dbReference type="PANTHER" id="PTHR14911">
    <property type="entry name" value="THUMP DOMAIN-CONTAINING"/>
    <property type="match status" value="1"/>
</dbReference>
<dbReference type="Pfam" id="PF01170">
    <property type="entry name" value="UPF0020"/>
    <property type="match status" value="1"/>
</dbReference>
<dbReference type="PROSITE" id="PS00092">
    <property type="entry name" value="N6_MTASE"/>
    <property type="match status" value="1"/>
</dbReference>
<dbReference type="AlphaFoldDB" id="A0A7S4V888"/>
<feature type="domain" description="Ribosomal RNA large subunit methyltransferase K/L-like methyltransferase" evidence="2">
    <location>
        <begin position="316"/>
        <end position="443"/>
    </location>
</feature>
<dbReference type="GO" id="GO:0016423">
    <property type="term" value="F:tRNA (guanine) methyltransferase activity"/>
    <property type="evidence" value="ECO:0007669"/>
    <property type="project" value="TreeGrafter"/>
</dbReference>
<feature type="region of interest" description="Disordered" evidence="1">
    <location>
        <begin position="1"/>
        <end position="40"/>
    </location>
</feature>
<evidence type="ECO:0000259" key="2">
    <source>
        <dbReference type="Pfam" id="PF01170"/>
    </source>
</evidence>
<dbReference type="GO" id="GO:0030488">
    <property type="term" value="P:tRNA methylation"/>
    <property type="evidence" value="ECO:0007669"/>
    <property type="project" value="TreeGrafter"/>
</dbReference>
<dbReference type="InterPro" id="IPR002052">
    <property type="entry name" value="DNA_methylase_N6_adenine_CS"/>
</dbReference>
<dbReference type="GO" id="GO:0043527">
    <property type="term" value="C:tRNA methyltransferase complex"/>
    <property type="evidence" value="ECO:0007669"/>
    <property type="project" value="UniProtKB-ARBA"/>
</dbReference>
<dbReference type="GO" id="GO:0003676">
    <property type="term" value="F:nucleic acid binding"/>
    <property type="evidence" value="ECO:0007669"/>
    <property type="project" value="InterPro"/>
</dbReference>
<dbReference type="CDD" id="cd02440">
    <property type="entry name" value="AdoMet_MTases"/>
    <property type="match status" value="1"/>
</dbReference>
<name>A0A7S4V888_9DINO</name>
<evidence type="ECO:0000256" key="1">
    <source>
        <dbReference type="SAM" id="MobiDB-lite"/>
    </source>
</evidence>
<protein>
    <recommendedName>
        <fullName evidence="2">Ribosomal RNA large subunit methyltransferase K/L-like methyltransferase domain-containing protein</fullName>
    </recommendedName>
</protein>
<accession>A0A7S4V888</accession>
<organism evidence="3">
    <name type="scientific">Alexandrium monilatum</name>
    <dbReference type="NCBI Taxonomy" id="311494"/>
    <lineage>
        <taxon>Eukaryota</taxon>
        <taxon>Sar</taxon>
        <taxon>Alveolata</taxon>
        <taxon>Dinophyceae</taxon>
        <taxon>Gonyaulacales</taxon>
        <taxon>Pyrocystaceae</taxon>
        <taxon>Alexandrium</taxon>
    </lineage>
</organism>
<dbReference type="PANTHER" id="PTHR14911:SF13">
    <property type="entry name" value="TRNA (GUANINE(6)-N2)-METHYLTRANSFERASE THUMP3"/>
    <property type="match status" value="1"/>
</dbReference>
<dbReference type="SUPFAM" id="SSF53335">
    <property type="entry name" value="S-adenosyl-L-methionine-dependent methyltransferases"/>
    <property type="match status" value="1"/>
</dbReference>
<dbReference type="Gene3D" id="3.40.50.150">
    <property type="entry name" value="Vaccinia Virus protein VP39"/>
    <property type="match status" value="1"/>
</dbReference>
<proteinExistence type="predicted"/>